<evidence type="ECO:0000256" key="1">
    <source>
        <dbReference type="SAM" id="MobiDB-lite"/>
    </source>
</evidence>
<feature type="compositionally biased region" description="Basic and acidic residues" evidence="1">
    <location>
        <begin position="135"/>
        <end position="156"/>
    </location>
</feature>
<protein>
    <submittedName>
        <fullName evidence="2">Uncharacterized protein</fullName>
    </submittedName>
</protein>
<keyword evidence="3" id="KW-1185">Reference proteome</keyword>
<dbReference type="Proteomes" id="UP000823388">
    <property type="component" value="Chromosome 5N"/>
</dbReference>
<evidence type="ECO:0000313" key="3">
    <source>
        <dbReference type="Proteomes" id="UP000823388"/>
    </source>
</evidence>
<proteinExistence type="predicted"/>
<dbReference type="PANTHER" id="PTHR45707:SF80">
    <property type="entry name" value="PROTEIN KINASE DOMAIN-CONTAINING PROTEIN"/>
    <property type="match status" value="1"/>
</dbReference>
<organism evidence="2 3">
    <name type="scientific">Panicum virgatum</name>
    <name type="common">Blackwell switchgrass</name>
    <dbReference type="NCBI Taxonomy" id="38727"/>
    <lineage>
        <taxon>Eukaryota</taxon>
        <taxon>Viridiplantae</taxon>
        <taxon>Streptophyta</taxon>
        <taxon>Embryophyta</taxon>
        <taxon>Tracheophyta</taxon>
        <taxon>Spermatophyta</taxon>
        <taxon>Magnoliopsida</taxon>
        <taxon>Liliopsida</taxon>
        <taxon>Poales</taxon>
        <taxon>Poaceae</taxon>
        <taxon>PACMAD clade</taxon>
        <taxon>Panicoideae</taxon>
        <taxon>Panicodae</taxon>
        <taxon>Paniceae</taxon>
        <taxon>Panicinae</taxon>
        <taxon>Panicum</taxon>
        <taxon>Panicum sect. Hiantes</taxon>
    </lineage>
</organism>
<feature type="region of interest" description="Disordered" evidence="1">
    <location>
        <begin position="132"/>
        <end position="157"/>
    </location>
</feature>
<reference evidence="2" key="1">
    <citation type="submission" date="2020-05" db="EMBL/GenBank/DDBJ databases">
        <title>WGS assembly of Panicum virgatum.</title>
        <authorList>
            <person name="Lovell J.T."/>
            <person name="Jenkins J."/>
            <person name="Shu S."/>
            <person name="Juenger T.E."/>
            <person name="Schmutz J."/>
        </authorList>
    </citation>
    <scope>NUCLEOTIDE SEQUENCE</scope>
    <source>
        <strain evidence="2">AP13</strain>
    </source>
</reference>
<sequence>MSKKWNISTFRVVKSWLRHHKDFSASSVCRKGVFTRISLVLESWKSRYKMSQGDNWLEHAVRVCTEIAIKCIDPNPEKRPEIHHIIETLVKTESTYGFIEDVTPISLNPREPEAEEKPQKSLNVKQQALLQTERQATEAAKREHAESERRNEELTKIEQLQETVQRLVEKMTNKESENHVLRQQALAISPAAKSLAAYPKSPFQLKTPENGNSLNGEVKSSPELEAEEKPQKSLDEKQQENQDLLTTSELLKKGLVGSMPLQFLDIGFHVEIHAIEWHDFEHETQFHGVVVA</sequence>
<accession>A0A8T0RT64</accession>
<dbReference type="EMBL" id="CM029046">
    <property type="protein sequence ID" value="KAG2589591.1"/>
    <property type="molecule type" value="Genomic_DNA"/>
</dbReference>
<dbReference type="PANTHER" id="PTHR45707">
    <property type="entry name" value="C2 CALCIUM/LIPID-BINDING PLANT PHOSPHORIBOSYLTRANSFERASE FAMILY PROTEIN"/>
    <property type="match status" value="1"/>
</dbReference>
<feature type="compositionally biased region" description="Basic and acidic residues" evidence="1">
    <location>
        <begin position="227"/>
        <end position="240"/>
    </location>
</feature>
<comment type="caution">
    <text evidence="2">The sequence shown here is derived from an EMBL/GenBank/DDBJ whole genome shotgun (WGS) entry which is preliminary data.</text>
</comment>
<feature type="region of interest" description="Disordered" evidence="1">
    <location>
        <begin position="202"/>
        <end position="241"/>
    </location>
</feature>
<gene>
    <name evidence="2" type="ORF">PVAP13_5NG372100</name>
</gene>
<dbReference type="AlphaFoldDB" id="A0A8T0RT64"/>
<evidence type="ECO:0000313" key="2">
    <source>
        <dbReference type="EMBL" id="KAG2589591.1"/>
    </source>
</evidence>
<name>A0A8T0RT64_PANVG</name>